<evidence type="ECO:0000313" key="6">
    <source>
        <dbReference type="EMBL" id="PIO35229.1"/>
    </source>
</evidence>
<dbReference type="Gene3D" id="2.30.29.30">
    <property type="entry name" value="Pleckstrin-homology domain (PH domain)/Phosphotyrosine-binding domain (PTB)"/>
    <property type="match status" value="1"/>
</dbReference>
<dbReference type="SMART" id="SM00324">
    <property type="entry name" value="RhoGAP"/>
    <property type="match status" value="1"/>
</dbReference>
<dbReference type="Pfam" id="PF00788">
    <property type="entry name" value="RA"/>
    <property type="match status" value="1"/>
</dbReference>
<feature type="domain" description="Rho-GAP" evidence="5">
    <location>
        <begin position="305"/>
        <end position="491"/>
    </location>
</feature>
<proteinExistence type="predicted"/>
<dbReference type="GO" id="GO:0035023">
    <property type="term" value="P:regulation of Rho protein signal transduction"/>
    <property type="evidence" value="ECO:0007669"/>
    <property type="project" value="InterPro"/>
</dbReference>
<keyword evidence="7" id="KW-1185">Reference proteome</keyword>
<gene>
    <name evidence="6" type="ORF">AB205_0175240</name>
</gene>
<dbReference type="InterPro" id="IPR000198">
    <property type="entry name" value="RhoGAP_dom"/>
</dbReference>
<dbReference type="InterPro" id="IPR008936">
    <property type="entry name" value="Rho_GTPase_activation_prot"/>
</dbReference>
<evidence type="ECO:0000256" key="1">
    <source>
        <dbReference type="ARBA" id="ARBA00022468"/>
    </source>
</evidence>
<dbReference type="PANTHER" id="PTHR23179">
    <property type="entry name" value="T-CELL ACTIVATION RHO GTPASE ACTIVATING PROTEIN-RELATED"/>
    <property type="match status" value="1"/>
</dbReference>
<dbReference type="FunFam" id="1.10.555.10:FF:000025">
    <property type="entry name" value="Rho GTPase-activating protein 20"/>
    <property type="match status" value="1"/>
</dbReference>
<feature type="compositionally biased region" description="Basic and acidic residues" evidence="3">
    <location>
        <begin position="1039"/>
        <end position="1053"/>
    </location>
</feature>
<feature type="compositionally biased region" description="Low complexity" evidence="3">
    <location>
        <begin position="685"/>
        <end position="696"/>
    </location>
</feature>
<feature type="domain" description="PH" evidence="4">
    <location>
        <begin position="43"/>
        <end position="127"/>
    </location>
</feature>
<dbReference type="InterPro" id="IPR011993">
    <property type="entry name" value="PH-like_dom_sf"/>
</dbReference>
<dbReference type="GO" id="GO:0007165">
    <property type="term" value="P:signal transduction"/>
    <property type="evidence" value="ECO:0007669"/>
    <property type="project" value="InterPro"/>
</dbReference>
<keyword evidence="1" id="KW-0343">GTPase activation</keyword>
<dbReference type="InterPro" id="IPR047887">
    <property type="entry name" value="ARHGAP20_PH"/>
</dbReference>
<feature type="compositionally biased region" description="Polar residues" evidence="3">
    <location>
        <begin position="981"/>
        <end position="993"/>
    </location>
</feature>
<dbReference type="EMBL" id="KV926441">
    <property type="protein sequence ID" value="PIO35229.1"/>
    <property type="molecule type" value="Genomic_DNA"/>
</dbReference>
<feature type="compositionally biased region" description="Polar residues" evidence="3">
    <location>
        <begin position="948"/>
        <end position="964"/>
    </location>
</feature>
<dbReference type="PROSITE" id="PS50003">
    <property type="entry name" value="PH_DOMAIN"/>
    <property type="match status" value="1"/>
</dbReference>
<protein>
    <recommendedName>
        <fullName evidence="8">Rho-GAP domain-containing protein</fullName>
    </recommendedName>
</protein>
<sequence>MVMPITLIPSHCGSGLLLGSFCSPNNMFILKERAQLSSGWHTQERYMFLFSDSLIIAKSKSSSSMKLKKQVRLSEVWISANLWDVSERRHSADDSFVIGWPTTNYVVTFSSSDTKEKWLSTLSWHIKEVKKDEFPGKIAIGVLYLDADEYMSSTTVTVSNMDTTEKVIKLVSQQLELPGRHSDYHLWVTSGKDEPPYALCGHEYPYSIAMSCLQESAVMARGLGNNLSLEYSADSILEQFPHERQCQFIIKLRPQGLMEVRRESAQKQCRRKKSLIDWALRRTGSATLSTASSQSPLTPRKLFGHSLSSVCPNGNLPKPIMDMLLLLYEEGPHTRGIFRRSANAKTCKELKEKLLCGDDVQMGGESVFVAAAVITDFLRNIPDSILSSDMYGLWMEVTEIEEPENSIKVIKSLLDQLPEANFSLLQHLFAVLNHIGKNSEENQMTASNLALCIAPNMLWLPTGGDPEEESKSTKKVAQLVQFLIENYSLIFEQDASFLFSKHRQQDSGSTDDLADIHMIQRQDSSDELEFAASDLDKSESNLLKDEDVLFDESLLLQEREDWDLFSEISACYLNKTKMDILNCMDSACCLTPARDRCSSEPSVCQSSRLTVQSHEPVARQSSCDATIIHSHLDYINQMKQLQLESQNLLHEDLAPSIKNAQYGFWKSTQTKPNTKEKSSQMINPSNRSSFSSLSSTTTSPSASSLSSLDSAFSCSESPVFNSSDVTSLPFMFGTSARLNTISPEITRKKLREWHIPLSTLFGTNSCDLDSWEMQWESKKKNNVKETERGNSVVPDQGSIHKECLNKESSKPFSSTGKESVTYLQTPKFKFSHVKTKSLSENGTCVHKEISVKQIEIKKGESSKDKRPQEATVAFYASPNIMSITNLNEQNLNEDSCSPSDEVTKLKIPQTVFYGQNTPLVLHSVSRKQHPEVEKPQWQTQLTHVVRRSSANDIVTKNGDSSSAFTDKEVTSKQEHEESQSTKETQLPKSHTKSITTFSQTIRIILPSSVKNTVREYFKHGDPKSPTSHDIRVTNNVVQEKNENSRGTEDQPGT</sequence>
<dbReference type="InterPro" id="IPR047886">
    <property type="entry name" value="ARHGAP20-like_RhoGAP"/>
</dbReference>
<dbReference type="CDD" id="cd04402">
    <property type="entry name" value="RhoGAP_ARHGAP20"/>
    <property type="match status" value="1"/>
</dbReference>
<evidence type="ECO:0000256" key="3">
    <source>
        <dbReference type="SAM" id="MobiDB-lite"/>
    </source>
</evidence>
<dbReference type="InterPro" id="IPR001849">
    <property type="entry name" value="PH_domain"/>
</dbReference>
<evidence type="ECO:0000256" key="2">
    <source>
        <dbReference type="ARBA" id="ARBA00022553"/>
    </source>
</evidence>
<keyword evidence="2" id="KW-0597">Phosphoprotein</keyword>
<dbReference type="AlphaFoldDB" id="A0A2G9S4X3"/>
<dbReference type="SUPFAM" id="SSF48350">
    <property type="entry name" value="GTPase activation domain, GAP"/>
    <property type="match status" value="1"/>
</dbReference>
<feature type="region of interest" description="Disordered" evidence="3">
    <location>
        <begin position="1017"/>
        <end position="1053"/>
    </location>
</feature>
<accession>A0A2G9S4X3</accession>
<dbReference type="GO" id="GO:0005096">
    <property type="term" value="F:GTPase activator activity"/>
    <property type="evidence" value="ECO:0007669"/>
    <property type="project" value="UniProtKB-KW"/>
</dbReference>
<evidence type="ECO:0000259" key="4">
    <source>
        <dbReference type="PROSITE" id="PS50003"/>
    </source>
</evidence>
<feature type="compositionally biased region" description="Basic and acidic residues" evidence="3">
    <location>
        <begin position="1017"/>
        <end position="1031"/>
    </location>
</feature>
<evidence type="ECO:0008006" key="8">
    <source>
        <dbReference type="Google" id="ProtNLM"/>
    </source>
</evidence>
<dbReference type="Pfam" id="PF22286">
    <property type="entry name" value="RHG20_PH"/>
    <property type="match status" value="1"/>
</dbReference>
<dbReference type="Pfam" id="PF00620">
    <property type="entry name" value="RhoGAP"/>
    <property type="match status" value="1"/>
</dbReference>
<dbReference type="Gene3D" id="1.10.555.10">
    <property type="entry name" value="Rho GTPase activation protein"/>
    <property type="match status" value="1"/>
</dbReference>
<feature type="compositionally biased region" description="Basic and acidic residues" evidence="3">
    <location>
        <begin position="798"/>
        <end position="809"/>
    </location>
</feature>
<feature type="region of interest" description="Disordered" evidence="3">
    <location>
        <begin position="668"/>
        <end position="696"/>
    </location>
</feature>
<evidence type="ECO:0000259" key="5">
    <source>
        <dbReference type="PROSITE" id="PS50238"/>
    </source>
</evidence>
<feature type="region of interest" description="Disordered" evidence="3">
    <location>
        <begin position="948"/>
        <end position="993"/>
    </location>
</feature>
<dbReference type="SMART" id="SM00233">
    <property type="entry name" value="PH"/>
    <property type="match status" value="1"/>
</dbReference>
<dbReference type="OrthoDB" id="9994905at2759"/>
<reference evidence="7" key="1">
    <citation type="journal article" date="2017" name="Nat. Commun.">
        <title>The North American bullfrog draft genome provides insight into hormonal regulation of long noncoding RNA.</title>
        <authorList>
            <person name="Hammond S.A."/>
            <person name="Warren R.L."/>
            <person name="Vandervalk B.P."/>
            <person name="Kucuk E."/>
            <person name="Khan H."/>
            <person name="Gibb E.A."/>
            <person name="Pandoh P."/>
            <person name="Kirk H."/>
            <person name="Zhao Y."/>
            <person name="Jones M."/>
            <person name="Mungall A.J."/>
            <person name="Coope R."/>
            <person name="Pleasance S."/>
            <person name="Moore R.A."/>
            <person name="Holt R.A."/>
            <person name="Round J.M."/>
            <person name="Ohora S."/>
            <person name="Walle B.V."/>
            <person name="Veldhoen N."/>
            <person name="Helbing C.C."/>
            <person name="Birol I."/>
        </authorList>
    </citation>
    <scope>NUCLEOTIDE SEQUENCE [LARGE SCALE GENOMIC DNA]</scope>
</reference>
<name>A0A2G9S4X3_AQUCT</name>
<dbReference type="SUPFAM" id="SSF50729">
    <property type="entry name" value="PH domain-like"/>
    <property type="match status" value="1"/>
</dbReference>
<feature type="region of interest" description="Disordered" evidence="3">
    <location>
        <begin position="782"/>
        <end position="817"/>
    </location>
</feature>
<dbReference type="Proteomes" id="UP000228934">
    <property type="component" value="Unassembled WGS sequence"/>
</dbReference>
<dbReference type="InterPro" id="IPR000159">
    <property type="entry name" value="RA_dom"/>
</dbReference>
<organism evidence="6 7">
    <name type="scientific">Aquarana catesbeiana</name>
    <name type="common">American bullfrog</name>
    <name type="synonym">Rana catesbeiana</name>
    <dbReference type="NCBI Taxonomy" id="8400"/>
    <lineage>
        <taxon>Eukaryota</taxon>
        <taxon>Metazoa</taxon>
        <taxon>Chordata</taxon>
        <taxon>Craniata</taxon>
        <taxon>Vertebrata</taxon>
        <taxon>Euteleostomi</taxon>
        <taxon>Amphibia</taxon>
        <taxon>Batrachia</taxon>
        <taxon>Anura</taxon>
        <taxon>Neobatrachia</taxon>
        <taxon>Ranoidea</taxon>
        <taxon>Ranidae</taxon>
        <taxon>Aquarana</taxon>
    </lineage>
</organism>
<dbReference type="PANTHER" id="PTHR23179:SF36">
    <property type="entry name" value="RHO-GAP DOMAIN-CONTAINING PROTEIN"/>
    <property type="match status" value="1"/>
</dbReference>
<feature type="compositionally biased region" description="Basic and acidic residues" evidence="3">
    <location>
        <begin position="965"/>
        <end position="980"/>
    </location>
</feature>
<evidence type="ECO:0000313" key="7">
    <source>
        <dbReference type="Proteomes" id="UP000228934"/>
    </source>
</evidence>
<dbReference type="PROSITE" id="PS50238">
    <property type="entry name" value="RHOGAP"/>
    <property type="match status" value="1"/>
</dbReference>